<keyword evidence="1" id="KW-0472">Membrane</keyword>
<reference evidence="2 3" key="1">
    <citation type="submission" date="2016-04" db="EMBL/GenBank/DDBJ databases">
        <title>A degradative enzymes factory behind the ericoid mycorrhizal symbiosis.</title>
        <authorList>
            <consortium name="DOE Joint Genome Institute"/>
            <person name="Martino E."/>
            <person name="Morin E."/>
            <person name="Grelet G."/>
            <person name="Kuo A."/>
            <person name="Kohler A."/>
            <person name="Daghino S."/>
            <person name="Barry K."/>
            <person name="Choi C."/>
            <person name="Cichocki N."/>
            <person name="Clum A."/>
            <person name="Copeland A."/>
            <person name="Hainaut M."/>
            <person name="Haridas S."/>
            <person name="Labutti K."/>
            <person name="Lindquist E."/>
            <person name="Lipzen A."/>
            <person name="Khouja H.-R."/>
            <person name="Murat C."/>
            <person name="Ohm R."/>
            <person name="Olson A."/>
            <person name="Spatafora J."/>
            <person name="Veneault-Fourrey C."/>
            <person name="Henrissat B."/>
            <person name="Grigoriev I."/>
            <person name="Martin F."/>
            <person name="Perotto S."/>
        </authorList>
    </citation>
    <scope>NUCLEOTIDE SEQUENCE [LARGE SCALE GENOMIC DNA]</scope>
    <source>
        <strain evidence="2 3">E</strain>
    </source>
</reference>
<dbReference type="Proteomes" id="UP000235371">
    <property type="component" value="Unassembled WGS sequence"/>
</dbReference>
<proteinExistence type="predicted"/>
<dbReference type="OrthoDB" id="3563815at2759"/>
<dbReference type="STRING" id="1095630.A0A2J6TNU9"/>
<protein>
    <submittedName>
        <fullName evidence="2">Uncharacterized protein</fullName>
    </submittedName>
</protein>
<evidence type="ECO:0000313" key="2">
    <source>
        <dbReference type="EMBL" id="PMD64692.1"/>
    </source>
</evidence>
<feature type="non-terminal residue" evidence="2">
    <location>
        <position position="1"/>
    </location>
</feature>
<evidence type="ECO:0000313" key="3">
    <source>
        <dbReference type="Proteomes" id="UP000235371"/>
    </source>
</evidence>
<keyword evidence="1" id="KW-0812">Transmembrane</keyword>
<dbReference type="InParanoid" id="A0A2J6TNU9"/>
<keyword evidence="1" id="KW-1133">Transmembrane helix</keyword>
<gene>
    <name evidence="2" type="ORF">K444DRAFT_520208</name>
</gene>
<dbReference type="EMBL" id="KZ613747">
    <property type="protein sequence ID" value="PMD64692.1"/>
    <property type="molecule type" value="Genomic_DNA"/>
</dbReference>
<dbReference type="AlphaFoldDB" id="A0A2J6TNU9"/>
<evidence type="ECO:0000256" key="1">
    <source>
        <dbReference type="SAM" id="Phobius"/>
    </source>
</evidence>
<dbReference type="GeneID" id="36582111"/>
<sequence>FKFNLRDNISFNYSIIINIFYISGKPIFYIINKTKVNGINKDTVFQIAFKAINNSIGPNGIILTLLVYSTLP</sequence>
<keyword evidence="3" id="KW-1185">Reference proteome</keyword>
<feature type="transmembrane region" description="Helical" evidence="1">
    <location>
        <begin position="12"/>
        <end position="31"/>
    </location>
</feature>
<accession>A0A2J6TNU9</accession>
<name>A0A2J6TNU9_9HELO</name>
<dbReference type="RefSeq" id="XP_024741596.1">
    <property type="nucleotide sequence ID" value="XM_024874031.1"/>
</dbReference>
<organism evidence="2 3">
    <name type="scientific">Hyaloscypha bicolor E</name>
    <dbReference type="NCBI Taxonomy" id="1095630"/>
    <lineage>
        <taxon>Eukaryota</taxon>
        <taxon>Fungi</taxon>
        <taxon>Dikarya</taxon>
        <taxon>Ascomycota</taxon>
        <taxon>Pezizomycotina</taxon>
        <taxon>Leotiomycetes</taxon>
        <taxon>Helotiales</taxon>
        <taxon>Hyaloscyphaceae</taxon>
        <taxon>Hyaloscypha</taxon>
        <taxon>Hyaloscypha bicolor</taxon>
    </lineage>
</organism>